<dbReference type="InterPro" id="IPR001296">
    <property type="entry name" value="Glyco_trans_1"/>
</dbReference>
<evidence type="ECO:0008006" key="6">
    <source>
        <dbReference type="Google" id="ProtNLM"/>
    </source>
</evidence>
<evidence type="ECO:0000313" key="5">
    <source>
        <dbReference type="Proteomes" id="UP000176420"/>
    </source>
</evidence>
<evidence type="ECO:0000259" key="3">
    <source>
        <dbReference type="Pfam" id="PF13439"/>
    </source>
</evidence>
<protein>
    <recommendedName>
        <fullName evidence="6">Glycosyl transferase family 1 domain-containing protein</fullName>
    </recommendedName>
</protein>
<feature type="domain" description="Glycosyltransferase subfamily 4-like N-terminal" evidence="3">
    <location>
        <begin position="17"/>
        <end position="197"/>
    </location>
</feature>
<dbReference type="Gene3D" id="3.40.50.2000">
    <property type="entry name" value="Glycogen Phosphorylase B"/>
    <property type="match status" value="2"/>
</dbReference>
<accession>A0A1G2BCQ7</accession>
<name>A0A1G2BCQ7_9BACT</name>
<proteinExistence type="predicted"/>
<dbReference type="PANTHER" id="PTHR46401:SF2">
    <property type="entry name" value="GLYCOSYLTRANSFERASE WBBK-RELATED"/>
    <property type="match status" value="1"/>
</dbReference>
<gene>
    <name evidence="4" type="ORF">A2319_00525</name>
</gene>
<comment type="caution">
    <text evidence="4">The sequence shown here is derived from an EMBL/GenBank/DDBJ whole genome shotgun (WGS) entry which is preliminary data.</text>
</comment>
<dbReference type="PANTHER" id="PTHR46401">
    <property type="entry name" value="GLYCOSYLTRANSFERASE WBBK-RELATED"/>
    <property type="match status" value="1"/>
</dbReference>
<organism evidence="4 5">
    <name type="scientific">Candidatus Kerfeldbacteria bacterium RIFOXYB2_FULL_38_14</name>
    <dbReference type="NCBI Taxonomy" id="1798547"/>
    <lineage>
        <taxon>Bacteria</taxon>
        <taxon>Candidatus Kerfeldiibacteriota</taxon>
    </lineage>
</organism>
<evidence type="ECO:0000313" key="4">
    <source>
        <dbReference type="EMBL" id="OGY86040.1"/>
    </source>
</evidence>
<dbReference type="GO" id="GO:0016757">
    <property type="term" value="F:glycosyltransferase activity"/>
    <property type="evidence" value="ECO:0007669"/>
    <property type="project" value="InterPro"/>
</dbReference>
<feature type="domain" description="Glycosyl transferase family 1" evidence="2">
    <location>
        <begin position="222"/>
        <end position="377"/>
    </location>
</feature>
<dbReference type="AlphaFoldDB" id="A0A1G2BCQ7"/>
<dbReference type="Pfam" id="PF00534">
    <property type="entry name" value="Glycos_transf_1"/>
    <property type="match status" value="1"/>
</dbReference>
<dbReference type="SUPFAM" id="SSF53756">
    <property type="entry name" value="UDP-Glycosyltransferase/glycogen phosphorylase"/>
    <property type="match status" value="1"/>
</dbReference>
<dbReference type="CDD" id="cd03809">
    <property type="entry name" value="GT4_MtfB-like"/>
    <property type="match status" value="1"/>
</dbReference>
<dbReference type="InterPro" id="IPR028098">
    <property type="entry name" value="Glyco_trans_4-like_N"/>
</dbReference>
<dbReference type="Proteomes" id="UP000176420">
    <property type="component" value="Unassembled WGS sequence"/>
</dbReference>
<dbReference type="EMBL" id="MHKI01000026">
    <property type="protein sequence ID" value="OGY86040.1"/>
    <property type="molecule type" value="Genomic_DNA"/>
</dbReference>
<reference evidence="4 5" key="1">
    <citation type="journal article" date="2016" name="Nat. Commun.">
        <title>Thousands of microbial genomes shed light on interconnected biogeochemical processes in an aquifer system.</title>
        <authorList>
            <person name="Anantharaman K."/>
            <person name="Brown C.T."/>
            <person name="Hug L.A."/>
            <person name="Sharon I."/>
            <person name="Castelle C.J."/>
            <person name="Probst A.J."/>
            <person name="Thomas B.C."/>
            <person name="Singh A."/>
            <person name="Wilkins M.J."/>
            <person name="Karaoz U."/>
            <person name="Brodie E.L."/>
            <person name="Williams K.H."/>
            <person name="Hubbard S.S."/>
            <person name="Banfield J.F."/>
        </authorList>
    </citation>
    <scope>NUCLEOTIDE SEQUENCE [LARGE SCALE GENOMIC DNA]</scope>
</reference>
<dbReference type="Pfam" id="PF13439">
    <property type="entry name" value="Glyco_transf_4"/>
    <property type="match status" value="1"/>
</dbReference>
<keyword evidence="1" id="KW-0808">Transferase</keyword>
<evidence type="ECO:0000256" key="1">
    <source>
        <dbReference type="ARBA" id="ARBA00022679"/>
    </source>
</evidence>
<sequence>MVIGIDASRANQEKRTGTEWYSFYILQELKKIIPSEHQVILYTKEKLKADLAELPKNWKVKILNWPPKFLWTQFRLSWHLLWHKIDLLYIPAHTIPFVHPKKIALVVHDVGFHRQDKLYNDQTIGYQAPLAKKIINFLVRFATLGKYSAREQDYHQFSMKQAAKHATKIITPSHFSKKEILDIYSLDANNITVIPNGFCQRAHKIEKTATAESLFKKYKIASPFLLFIGRIEYKKNIPKLIEAFHLLKTKYHFPGFLVLAGSPGYGFEAIQEKITKYNLKEQVLIPGWVNEQDLAQMIKTATVFVFPSLYEGFGIPVLEAMEEKIPVACSAIPALLETAQNAALFFDPNSAINMAETINILINQKEVREKLIKLGQEQIKKFSWHNSALTTWNLLKNL</sequence>
<evidence type="ECO:0000259" key="2">
    <source>
        <dbReference type="Pfam" id="PF00534"/>
    </source>
</evidence>